<reference evidence="11 12" key="1">
    <citation type="submission" date="2024-09" db="EMBL/GenBank/DDBJ databases">
        <authorList>
            <person name="Sun Q."/>
            <person name="Mori K."/>
        </authorList>
    </citation>
    <scope>NUCLEOTIDE SEQUENCE [LARGE SCALE GENOMIC DNA]</scope>
    <source>
        <strain evidence="11 12">CCM 7659</strain>
    </source>
</reference>
<dbReference type="Gene3D" id="1.20.5.110">
    <property type="match status" value="1"/>
</dbReference>
<dbReference type="Proteomes" id="UP001589700">
    <property type="component" value="Unassembled WGS sequence"/>
</dbReference>
<evidence type="ECO:0000313" key="11">
    <source>
        <dbReference type="EMBL" id="MFB9259706.1"/>
    </source>
</evidence>
<feature type="transmembrane region" description="Helical" evidence="9">
    <location>
        <begin position="196"/>
        <end position="215"/>
    </location>
</feature>
<comment type="caution">
    <text evidence="11">The sequence shown here is derived from an EMBL/GenBank/DDBJ whole genome shotgun (WGS) entry which is preliminary data.</text>
</comment>
<accession>A0ABV5JPW7</accession>
<feature type="transmembrane region" description="Helical" evidence="9">
    <location>
        <begin position="89"/>
        <end position="109"/>
    </location>
</feature>
<evidence type="ECO:0000256" key="4">
    <source>
        <dbReference type="ARBA" id="ARBA00022989"/>
    </source>
</evidence>
<keyword evidence="7 11" id="KW-0407">Ion channel</keyword>
<evidence type="ECO:0000256" key="8">
    <source>
        <dbReference type="SAM" id="MobiDB-lite"/>
    </source>
</evidence>
<keyword evidence="4 9" id="KW-1133">Transmembrane helix</keyword>
<keyword evidence="3 9" id="KW-0812">Transmembrane</keyword>
<keyword evidence="6 9" id="KW-0472">Membrane</keyword>
<keyword evidence="2" id="KW-0813">Transport</keyword>
<feature type="region of interest" description="Disordered" evidence="8">
    <location>
        <begin position="1"/>
        <end position="42"/>
    </location>
</feature>
<evidence type="ECO:0000256" key="2">
    <source>
        <dbReference type="ARBA" id="ARBA00022448"/>
    </source>
</evidence>
<comment type="subcellular location">
    <subcellularLocation>
        <location evidence="1">Membrane</location>
        <topology evidence="1">Multi-pass membrane protein</topology>
    </subcellularLocation>
</comment>
<feature type="transmembrane region" description="Helical" evidence="9">
    <location>
        <begin position="155"/>
        <end position="175"/>
    </location>
</feature>
<dbReference type="PANTHER" id="PTHR11537:SF254">
    <property type="entry name" value="POTASSIUM VOLTAGE-GATED CHANNEL PROTEIN SHAB"/>
    <property type="match status" value="1"/>
</dbReference>
<dbReference type="SUPFAM" id="SSF81324">
    <property type="entry name" value="Voltage-gated potassium channels"/>
    <property type="match status" value="1"/>
</dbReference>
<dbReference type="GO" id="GO:0034220">
    <property type="term" value="P:monoatomic ion transmembrane transport"/>
    <property type="evidence" value="ECO:0007669"/>
    <property type="project" value="UniProtKB-KW"/>
</dbReference>
<feature type="transmembrane region" description="Helical" evidence="9">
    <location>
        <begin position="55"/>
        <end position="77"/>
    </location>
</feature>
<dbReference type="PRINTS" id="PR00169">
    <property type="entry name" value="KCHANNEL"/>
</dbReference>
<evidence type="ECO:0000256" key="9">
    <source>
        <dbReference type="SAM" id="Phobius"/>
    </source>
</evidence>
<evidence type="ECO:0000313" key="12">
    <source>
        <dbReference type="Proteomes" id="UP001589700"/>
    </source>
</evidence>
<keyword evidence="12" id="KW-1185">Reference proteome</keyword>
<dbReference type="PANTHER" id="PTHR11537">
    <property type="entry name" value="VOLTAGE-GATED POTASSIUM CHANNEL"/>
    <property type="match status" value="1"/>
</dbReference>
<dbReference type="InterPro" id="IPR028325">
    <property type="entry name" value="VG_K_chnl"/>
</dbReference>
<organism evidence="11 12">
    <name type="scientific">Dietzia aerolata</name>
    <dbReference type="NCBI Taxonomy" id="595984"/>
    <lineage>
        <taxon>Bacteria</taxon>
        <taxon>Bacillati</taxon>
        <taxon>Actinomycetota</taxon>
        <taxon>Actinomycetes</taxon>
        <taxon>Mycobacteriales</taxon>
        <taxon>Dietziaceae</taxon>
        <taxon>Dietzia</taxon>
    </lineage>
</organism>
<evidence type="ECO:0000256" key="3">
    <source>
        <dbReference type="ARBA" id="ARBA00022692"/>
    </source>
</evidence>
<sequence>MNSSSSLSSSSNISAPQGTPPTSPSSPAPATSTPRRQATQDIPAPIRRAQHFERFTAWPVFVSSIVFFSASLALLAGSIHDDDLRRTTLIGAVVTYGVVLLEFLIRLFLARQAAREFFKRYWFEPIGLLLPLLRPFVIVVYLWRIPAFRRSGTTLRARLLITTLLFMFMFVYFISSAVWLVERGTPGANIVNLDDAIWWGFATLSTVGYGDFVPITALGRVLAVCLMMGGIAIVGTTTALVISVLAEQLTLRKDALVDAPGDAAGGCGCGGQDG</sequence>
<dbReference type="RefSeq" id="WP_206682278.1">
    <property type="nucleotide sequence ID" value="NZ_JAALDM010000025.1"/>
</dbReference>
<keyword evidence="5" id="KW-0406">Ion transport</keyword>
<evidence type="ECO:0000256" key="5">
    <source>
        <dbReference type="ARBA" id="ARBA00023065"/>
    </source>
</evidence>
<feature type="transmembrane region" description="Helical" evidence="9">
    <location>
        <begin position="221"/>
        <end position="246"/>
    </location>
</feature>
<dbReference type="Gene3D" id="1.10.287.70">
    <property type="match status" value="1"/>
</dbReference>
<protein>
    <submittedName>
        <fullName evidence="11">Potassium channel family protein</fullName>
    </submittedName>
</protein>
<gene>
    <name evidence="11" type="ORF">ACFFVD_07815</name>
</gene>
<feature type="compositionally biased region" description="Pro residues" evidence="8">
    <location>
        <begin position="18"/>
        <end position="27"/>
    </location>
</feature>
<feature type="compositionally biased region" description="Low complexity" evidence="8">
    <location>
        <begin position="1"/>
        <end position="14"/>
    </location>
</feature>
<evidence type="ECO:0000256" key="7">
    <source>
        <dbReference type="ARBA" id="ARBA00023303"/>
    </source>
</evidence>
<dbReference type="EMBL" id="JBHMDY010000004">
    <property type="protein sequence ID" value="MFB9259706.1"/>
    <property type="molecule type" value="Genomic_DNA"/>
</dbReference>
<feature type="domain" description="Potassium channel" evidence="10">
    <location>
        <begin position="168"/>
        <end position="246"/>
    </location>
</feature>
<proteinExistence type="predicted"/>
<dbReference type="InterPro" id="IPR013099">
    <property type="entry name" value="K_chnl_dom"/>
</dbReference>
<dbReference type="Pfam" id="PF07885">
    <property type="entry name" value="Ion_trans_2"/>
    <property type="match status" value="1"/>
</dbReference>
<name>A0ABV5JPW7_9ACTN</name>
<feature type="transmembrane region" description="Helical" evidence="9">
    <location>
        <begin position="121"/>
        <end position="143"/>
    </location>
</feature>
<evidence type="ECO:0000256" key="6">
    <source>
        <dbReference type="ARBA" id="ARBA00023136"/>
    </source>
</evidence>
<evidence type="ECO:0000259" key="10">
    <source>
        <dbReference type="Pfam" id="PF07885"/>
    </source>
</evidence>
<evidence type="ECO:0000256" key="1">
    <source>
        <dbReference type="ARBA" id="ARBA00004141"/>
    </source>
</evidence>